<evidence type="ECO:0000313" key="3">
    <source>
        <dbReference type="Proteomes" id="UP000652761"/>
    </source>
</evidence>
<reference evidence="2" key="1">
    <citation type="submission" date="2017-07" db="EMBL/GenBank/DDBJ databases">
        <title>Taro Niue Genome Assembly and Annotation.</title>
        <authorList>
            <person name="Atibalentja N."/>
            <person name="Keating K."/>
            <person name="Fields C.J."/>
        </authorList>
    </citation>
    <scope>NUCLEOTIDE SEQUENCE</scope>
    <source>
        <strain evidence="2">Niue_2</strain>
        <tissue evidence="2">Leaf</tissue>
    </source>
</reference>
<feature type="region of interest" description="Disordered" evidence="1">
    <location>
        <begin position="182"/>
        <end position="210"/>
    </location>
</feature>
<feature type="compositionally biased region" description="Low complexity" evidence="1">
    <location>
        <begin position="245"/>
        <end position="257"/>
    </location>
</feature>
<organism evidence="2 3">
    <name type="scientific">Colocasia esculenta</name>
    <name type="common">Wild taro</name>
    <name type="synonym">Arum esculentum</name>
    <dbReference type="NCBI Taxonomy" id="4460"/>
    <lineage>
        <taxon>Eukaryota</taxon>
        <taxon>Viridiplantae</taxon>
        <taxon>Streptophyta</taxon>
        <taxon>Embryophyta</taxon>
        <taxon>Tracheophyta</taxon>
        <taxon>Spermatophyta</taxon>
        <taxon>Magnoliopsida</taxon>
        <taxon>Liliopsida</taxon>
        <taxon>Araceae</taxon>
        <taxon>Aroideae</taxon>
        <taxon>Colocasieae</taxon>
        <taxon>Colocasia</taxon>
    </lineage>
</organism>
<dbReference type="AlphaFoldDB" id="A0A843XFQ3"/>
<dbReference type="Proteomes" id="UP000652761">
    <property type="component" value="Unassembled WGS sequence"/>
</dbReference>
<comment type="caution">
    <text evidence="2">The sequence shown here is derived from an EMBL/GenBank/DDBJ whole genome shotgun (WGS) entry which is preliminary data.</text>
</comment>
<feature type="compositionally biased region" description="Low complexity" evidence="1">
    <location>
        <begin position="188"/>
        <end position="201"/>
    </location>
</feature>
<name>A0A843XFQ3_COLES</name>
<keyword evidence="3" id="KW-1185">Reference proteome</keyword>
<evidence type="ECO:0000256" key="1">
    <source>
        <dbReference type="SAM" id="MobiDB-lite"/>
    </source>
</evidence>
<proteinExistence type="predicted"/>
<feature type="region of interest" description="Disordered" evidence="1">
    <location>
        <begin position="224"/>
        <end position="257"/>
    </location>
</feature>
<accession>A0A843XFQ3</accession>
<evidence type="ECO:0000313" key="2">
    <source>
        <dbReference type="EMBL" id="MQM18146.1"/>
    </source>
</evidence>
<protein>
    <submittedName>
        <fullName evidence="2">Uncharacterized protein</fullName>
    </submittedName>
</protein>
<gene>
    <name evidence="2" type="ORF">Taro_051133</name>
</gene>
<dbReference type="EMBL" id="NMUH01008002">
    <property type="protein sequence ID" value="MQM18146.1"/>
    <property type="molecule type" value="Genomic_DNA"/>
</dbReference>
<sequence length="295" mass="31219">MSALGRRRPPTSRSGHDAGLHRIPNRCAFLKRVGRTELWQALLGQGRSCCGSSGRFDVLAWISVHPRREDVVWNGGDTVPCSVFAFFSEVCPGVSTGVVMVGKRRLTSCGLTLVVCPVVGTVESRAALQTLLPDRLAVFLRALLCVQASEKPPLAWSAPLSFIVEGGETTIGMFGASGEREATRERWLGGSRRTTSSSSLLPRLAGSGQRHLRRRAEEAAIAVVQGDGGEQGSSAQRRRQRLPPTATTGKAATAVGSRGAMRSGGGAIFLLRLQRWEATVAAAATAVWGAGDSSG</sequence>